<gene>
    <name evidence="1" type="primary">cas6e</name>
    <name evidence="1" type="ORF">IHE71_17320</name>
</gene>
<dbReference type="Gene3D" id="3.30.70.1200">
    <property type="entry name" value="Crispr-associated protein, domain 1"/>
    <property type="match status" value="1"/>
</dbReference>
<comment type="caution">
    <text evidence="1">The sequence shown here is derived from an EMBL/GenBank/DDBJ whole genome shotgun (WGS) entry which is preliminary data.</text>
</comment>
<dbReference type="Pfam" id="PF08798">
    <property type="entry name" value="CRISPR_assoc"/>
    <property type="match status" value="1"/>
</dbReference>
<evidence type="ECO:0000313" key="1">
    <source>
        <dbReference type="EMBL" id="MBE1877451.1"/>
    </source>
</evidence>
<organism evidence="1 2">
    <name type="scientific">Myceligenerans pegani</name>
    <dbReference type="NCBI Taxonomy" id="2776917"/>
    <lineage>
        <taxon>Bacteria</taxon>
        <taxon>Bacillati</taxon>
        <taxon>Actinomycetota</taxon>
        <taxon>Actinomycetes</taxon>
        <taxon>Micrococcales</taxon>
        <taxon>Promicromonosporaceae</taxon>
        <taxon>Myceligenerans</taxon>
    </lineage>
</organism>
<dbReference type="Proteomes" id="UP000625527">
    <property type="component" value="Unassembled WGS sequence"/>
</dbReference>
<keyword evidence="2" id="KW-1185">Reference proteome</keyword>
<protein>
    <submittedName>
        <fullName evidence="1">Type I-E CRISPR-associated protein Cas6/Cse3/CasE</fullName>
    </submittedName>
</protein>
<dbReference type="NCBIfam" id="TIGR01907">
    <property type="entry name" value="casE_Cse3"/>
    <property type="match status" value="1"/>
</dbReference>
<dbReference type="CDD" id="cd09727">
    <property type="entry name" value="Cas6_I-E"/>
    <property type="match status" value="1"/>
</dbReference>
<dbReference type="Gene3D" id="3.30.70.1210">
    <property type="entry name" value="Crispr-associated protein, domain 2"/>
    <property type="match status" value="1"/>
</dbReference>
<dbReference type="SUPFAM" id="SSF117987">
    <property type="entry name" value="CRISPR-associated protein"/>
    <property type="match status" value="2"/>
</dbReference>
<reference evidence="1 2" key="1">
    <citation type="submission" date="2020-10" db="EMBL/GenBank/DDBJ databases">
        <title>Myceligenerans pegani sp. nov., an endophytic actinomycete isolated from Peganum harmala L. in Xinjiang, China.</title>
        <authorList>
            <person name="Xin L."/>
        </authorList>
    </citation>
    <scope>NUCLEOTIDE SEQUENCE [LARGE SCALE GENOMIC DNA]</scope>
    <source>
        <strain evidence="1 2">TRM65318</strain>
    </source>
</reference>
<dbReference type="EMBL" id="JADAQT010000102">
    <property type="protein sequence ID" value="MBE1877451.1"/>
    <property type="molecule type" value="Genomic_DNA"/>
</dbReference>
<dbReference type="RefSeq" id="WP_192864006.1">
    <property type="nucleotide sequence ID" value="NZ_JADAQT010000102.1"/>
</dbReference>
<dbReference type="SMART" id="SM01101">
    <property type="entry name" value="CRISPR_assoc"/>
    <property type="match status" value="1"/>
</dbReference>
<name>A0ABR9N2D3_9MICO</name>
<dbReference type="InterPro" id="IPR010179">
    <property type="entry name" value="CRISPR-assoc_prot_Cse3"/>
</dbReference>
<evidence type="ECO:0000313" key="2">
    <source>
        <dbReference type="Proteomes" id="UP000625527"/>
    </source>
</evidence>
<proteinExistence type="predicted"/>
<accession>A0ABR9N2D3</accession>
<sequence>MYLTRSEIDPTRRSARKLLGSPQAMHAAVLGGFDHLGADSGSRGRVLWRVDQTAEALVVYVVSEAEPDLDTPGGLLEQAGRPGTQKTRPYSRVLDQLEPGQRWAFRLRGNPVKSVRDDSSQRGQRVARLGIAGQTEWLTRKAERLGIDVGEPETETFAITRRGVDQFIRATGGRRTVTIAWAQFDGTLEVRDADLLRQALTNGVGPAKGYGCGLLTLAKAPR</sequence>